<reference evidence="9 10" key="1">
    <citation type="submission" date="2014-02" db="EMBL/GenBank/DDBJ databases">
        <title>Single nucleus genome sequencing reveals high similarity among nuclei of an endomycorrhizal fungus.</title>
        <authorList>
            <person name="Lin K."/>
            <person name="Geurts R."/>
            <person name="Zhang Z."/>
            <person name="Limpens E."/>
            <person name="Saunders D.G."/>
            <person name="Mu D."/>
            <person name="Pang E."/>
            <person name="Cao H."/>
            <person name="Cha H."/>
            <person name="Lin T."/>
            <person name="Zhou Q."/>
            <person name="Shang Y."/>
            <person name="Li Y."/>
            <person name="Ivanov S."/>
            <person name="Sharma T."/>
            <person name="Velzen R.V."/>
            <person name="Ruijter N.D."/>
            <person name="Aanen D.K."/>
            <person name="Win J."/>
            <person name="Kamoun S."/>
            <person name="Bisseling T."/>
            <person name="Huang S."/>
        </authorList>
    </citation>
    <scope>NUCLEOTIDE SEQUENCE [LARGE SCALE GENOMIC DNA]</scope>
    <source>
        <strain evidence="10">DAOM197198w</strain>
    </source>
</reference>
<dbReference type="PROSITE" id="PS00107">
    <property type="entry name" value="PROTEIN_KINASE_ATP"/>
    <property type="match status" value="1"/>
</dbReference>
<dbReference type="Gene3D" id="1.10.510.10">
    <property type="entry name" value="Transferase(Phosphotransferase) domain 1"/>
    <property type="match status" value="1"/>
</dbReference>
<dbReference type="GO" id="GO:0004674">
    <property type="term" value="F:protein serine/threonine kinase activity"/>
    <property type="evidence" value="ECO:0007669"/>
    <property type="project" value="UniProtKB-KW"/>
</dbReference>
<keyword evidence="3 6" id="KW-0547">Nucleotide-binding</keyword>
<dbReference type="Pfam" id="PF00069">
    <property type="entry name" value="Pkinase"/>
    <property type="match status" value="1"/>
</dbReference>
<dbReference type="SMART" id="SM00220">
    <property type="entry name" value="S_TKc"/>
    <property type="match status" value="1"/>
</dbReference>
<keyword evidence="10" id="KW-1185">Reference proteome</keyword>
<dbReference type="PROSITE" id="PS50011">
    <property type="entry name" value="PROTEIN_KINASE_DOM"/>
    <property type="match status" value="1"/>
</dbReference>
<proteinExistence type="predicted"/>
<dbReference type="OMA" id="RHHIQSF"/>
<feature type="domain" description="Protein kinase" evidence="8">
    <location>
        <begin position="179"/>
        <end position="498"/>
    </location>
</feature>
<feature type="compositionally biased region" description="Low complexity" evidence="7">
    <location>
        <begin position="77"/>
        <end position="95"/>
    </location>
</feature>
<name>A0A015M955_RHIIW</name>
<organism evidence="9 10">
    <name type="scientific">Rhizophagus irregularis (strain DAOM 197198w)</name>
    <name type="common">Glomus intraradices</name>
    <dbReference type="NCBI Taxonomy" id="1432141"/>
    <lineage>
        <taxon>Eukaryota</taxon>
        <taxon>Fungi</taxon>
        <taxon>Fungi incertae sedis</taxon>
        <taxon>Mucoromycota</taxon>
        <taxon>Glomeromycotina</taxon>
        <taxon>Glomeromycetes</taxon>
        <taxon>Glomerales</taxon>
        <taxon>Glomeraceae</taxon>
        <taxon>Rhizophagus</taxon>
    </lineage>
</organism>
<evidence type="ECO:0000256" key="2">
    <source>
        <dbReference type="ARBA" id="ARBA00022679"/>
    </source>
</evidence>
<evidence type="ECO:0000256" key="7">
    <source>
        <dbReference type="SAM" id="MobiDB-lite"/>
    </source>
</evidence>
<dbReference type="SMR" id="A0A015M955"/>
<dbReference type="OrthoDB" id="283111at2759"/>
<evidence type="ECO:0000256" key="1">
    <source>
        <dbReference type="ARBA" id="ARBA00022527"/>
    </source>
</evidence>
<sequence>MSTIIMSATNTRPTRTSRRKRPPNPNWREDFYRNGRPDEQEVIVISDSPTPPPVHIRKPPSQIETRGMKRGRRSPPQLSDTQQLQSSQVSLQSISAVPTHKRRRKPGIQTAQIHQQYNDTSYRSYISTSSHTSAHYREPISARESYSSASSSRQAIIPSHDDKDGHYIVKIGDDLTSRYRITRQLGQGTFGKVVQCFDRVSNRHVAIKIIRAVQKYRDASKIEIRVLNTLRDQDPSNLYKCIHLRDWFDFRNHICMVFDLYGCSLFDFLKQNDFAPFPMNQIQHIAKQLLNSVAFLHSLRLVHTDLKPENILLVNDQCKTIPSKRSKRMLLDTDVRLIDFGSATFDDEYHSSVVSTRHYRAPEVILGLGWSYSCDLWSVGCILVELFTGEALFQTHENLEHLAMMEHVLGKIPDRLVRQMSRHHQSKYFRGSRLLNFPNDDTTKQSRKYVKSLRSLNEIIEPEKSTFKNQFYDLLRQLLLYDPTERISARTALRHPFFYMFFDEEGRHIR</sequence>
<evidence type="ECO:0000256" key="4">
    <source>
        <dbReference type="ARBA" id="ARBA00022777"/>
    </source>
</evidence>
<evidence type="ECO:0000313" key="9">
    <source>
        <dbReference type="EMBL" id="EXX63388.1"/>
    </source>
</evidence>
<evidence type="ECO:0000256" key="3">
    <source>
        <dbReference type="ARBA" id="ARBA00022741"/>
    </source>
</evidence>
<dbReference type="CDD" id="cd14134">
    <property type="entry name" value="PKc_CLK"/>
    <property type="match status" value="1"/>
</dbReference>
<keyword evidence="4" id="KW-0418">Kinase</keyword>
<feature type="region of interest" description="Disordered" evidence="7">
    <location>
        <begin position="1"/>
        <end position="110"/>
    </location>
</feature>
<dbReference type="SUPFAM" id="SSF56112">
    <property type="entry name" value="Protein kinase-like (PK-like)"/>
    <property type="match status" value="1"/>
</dbReference>
<accession>A0A015M955</accession>
<comment type="caution">
    <text evidence="9">The sequence shown here is derived from an EMBL/GenBank/DDBJ whole genome shotgun (WGS) entry which is preliminary data.</text>
</comment>
<dbReference type="InterPro" id="IPR051175">
    <property type="entry name" value="CLK_kinases"/>
</dbReference>
<dbReference type="InterPro" id="IPR011009">
    <property type="entry name" value="Kinase-like_dom_sf"/>
</dbReference>
<dbReference type="GO" id="GO:0005634">
    <property type="term" value="C:nucleus"/>
    <property type="evidence" value="ECO:0007669"/>
    <property type="project" value="TreeGrafter"/>
</dbReference>
<keyword evidence="1" id="KW-0723">Serine/threonine-protein kinase</keyword>
<dbReference type="GO" id="GO:0043484">
    <property type="term" value="P:regulation of RNA splicing"/>
    <property type="evidence" value="ECO:0007669"/>
    <property type="project" value="TreeGrafter"/>
</dbReference>
<dbReference type="InterPro" id="IPR000719">
    <property type="entry name" value="Prot_kinase_dom"/>
</dbReference>
<dbReference type="HOGENOM" id="CLU_000288_5_16_1"/>
<evidence type="ECO:0000313" key="10">
    <source>
        <dbReference type="Proteomes" id="UP000022910"/>
    </source>
</evidence>
<dbReference type="InterPro" id="IPR017441">
    <property type="entry name" value="Protein_kinase_ATP_BS"/>
</dbReference>
<dbReference type="PROSITE" id="PS00108">
    <property type="entry name" value="PROTEIN_KINASE_ST"/>
    <property type="match status" value="1"/>
</dbReference>
<dbReference type="STRING" id="1432141.A0A015M955"/>
<gene>
    <name evidence="9" type="ORF">RirG_152720</name>
</gene>
<dbReference type="PANTHER" id="PTHR45646">
    <property type="entry name" value="SERINE/THREONINE-PROTEIN KINASE DOA-RELATED"/>
    <property type="match status" value="1"/>
</dbReference>
<dbReference type="EMBL" id="JEMT01023960">
    <property type="protein sequence ID" value="EXX63388.1"/>
    <property type="molecule type" value="Genomic_DNA"/>
</dbReference>
<evidence type="ECO:0000259" key="8">
    <source>
        <dbReference type="PROSITE" id="PS50011"/>
    </source>
</evidence>
<dbReference type="InterPro" id="IPR008271">
    <property type="entry name" value="Ser/Thr_kinase_AS"/>
</dbReference>
<protein>
    <submittedName>
        <fullName evidence="9">Kns1p</fullName>
    </submittedName>
</protein>
<dbReference type="PANTHER" id="PTHR45646:SF11">
    <property type="entry name" value="SERINE_THREONINE-PROTEIN KINASE DOA"/>
    <property type="match status" value="1"/>
</dbReference>
<keyword evidence="2" id="KW-0808">Transferase</keyword>
<dbReference type="GO" id="GO:0005524">
    <property type="term" value="F:ATP binding"/>
    <property type="evidence" value="ECO:0007669"/>
    <property type="project" value="UniProtKB-UniRule"/>
</dbReference>
<dbReference type="AlphaFoldDB" id="A0A015M955"/>
<keyword evidence="5 6" id="KW-0067">ATP-binding</keyword>
<feature type="binding site" evidence="6">
    <location>
        <position position="208"/>
    </location>
    <ligand>
        <name>ATP</name>
        <dbReference type="ChEBI" id="CHEBI:30616"/>
    </ligand>
</feature>
<evidence type="ECO:0000256" key="6">
    <source>
        <dbReference type="PROSITE-ProRule" id="PRU10141"/>
    </source>
</evidence>
<dbReference type="Gene3D" id="3.30.200.20">
    <property type="entry name" value="Phosphorylase Kinase, domain 1"/>
    <property type="match status" value="1"/>
</dbReference>
<evidence type="ECO:0000256" key="5">
    <source>
        <dbReference type="ARBA" id="ARBA00022840"/>
    </source>
</evidence>
<feature type="compositionally biased region" description="Basic and acidic residues" evidence="7">
    <location>
        <begin position="27"/>
        <end position="39"/>
    </location>
</feature>
<dbReference type="Proteomes" id="UP000022910">
    <property type="component" value="Unassembled WGS sequence"/>
</dbReference>